<sequence length="134" mass="14052">MFCMTPWSWSFMARSSASQREMLSPLEDSGGWTLLASSSGVGAGIDGCGPWGGKFIPGGGGCKPSKLGGLGCWIVWLGVRYWLGGIFGGDGGGIGRFLWSRALIKAWFCSAKRLMLLVSSVKYCSGLFGLGGLA</sequence>
<proteinExistence type="predicted"/>
<reference evidence="2" key="1">
    <citation type="journal article" date="2020" name="Nat. Commun.">
        <title>Genome assembly of wild tea tree DASZ reveals pedigree and selection history of tea varieties.</title>
        <authorList>
            <person name="Zhang W."/>
            <person name="Zhang Y."/>
            <person name="Qiu H."/>
            <person name="Guo Y."/>
            <person name="Wan H."/>
            <person name="Zhang X."/>
            <person name="Scossa F."/>
            <person name="Alseekh S."/>
            <person name="Zhang Q."/>
            <person name="Wang P."/>
            <person name="Xu L."/>
            <person name="Schmidt M.H."/>
            <person name="Jia X."/>
            <person name="Li D."/>
            <person name="Zhu A."/>
            <person name="Guo F."/>
            <person name="Chen W."/>
            <person name="Ni D."/>
            <person name="Usadel B."/>
            <person name="Fernie A.R."/>
            <person name="Wen W."/>
        </authorList>
    </citation>
    <scope>NUCLEOTIDE SEQUENCE [LARGE SCALE GENOMIC DNA]</scope>
    <source>
        <strain evidence="2">cv. G240</strain>
    </source>
</reference>
<keyword evidence="2" id="KW-1185">Reference proteome</keyword>
<gene>
    <name evidence="1" type="ORF">HYC85_027928</name>
</gene>
<dbReference type="Proteomes" id="UP000593564">
    <property type="component" value="Unassembled WGS sequence"/>
</dbReference>
<dbReference type="AlphaFoldDB" id="A0A7J7FUH4"/>
<accession>A0A7J7FUH4</accession>
<comment type="caution">
    <text evidence="1">The sequence shown here is derived from an EMBL/GenBank/DDBJ whole genome shotgun (WGS) entry which is preliminary data.</text>
</comment>
<organism evidence="1 2">
    <name type="scientific">Camellia sinensis</name>
    <name type="common">Tea plant</name>
    <name type="synonym">Thea sinensis</name>
    <dbReference type="NCBI Taxonomy" id="4442"/>
    <lineage>
        <taxon>Eukaryota</taxon>
        <taxon>Viridiplantae</taxon>
        <taxon>Streptophyta</taxon>
        <taxon>Embryophyta</taxon>
        <taxon>Tracheophyta</taxon>
        <taxon>Spermatophyta</taxon>
        <taxon>Magnoliopsida</taxon>
        <taxon>eudicotyledons</taxon>
        <taxon>Gunneridae</taxon>
        <taxon>Pentapetalae</taxon>
        <taxon>asterids</taxon>
        <taxon>Ericales</taxon>
        <taxon>Theaceae</taxon>
        <taxon>Camellia</taxon>
    </lineage>
</organism>
<protein>
    <submittedName>
        <fullName evidence="1">Uncharacterized protein</fullName>
    </submittedName>
</protein>
<dbReference type="EMBL" id="JACBKZ010000014">
    <property type="protein sequence ID" value="KAF5931757.1"/>
    <property type="molecule type" value="Genomic_DNA"/>
</dbReference>
<name>A0A7J7FUH4_CAMSI</name>
<reference evidence="1 2" key="2">
    <citation type="submission" date="2020-07" db="EMBL/GenBank/DDBJ databases">
        <title>Genome assembly of wild tea tree DASZ reveals pedigree and selection history of tea varieties.</title>
        <authorList>
            <person name="Zhang W."/>
        </authorList>
    </citation>
    <scope>NUCLEOTIDE SEQUENCE [LARGE SCALE GENOMIC DNA]</scope>
    <source>
        <strain evidence="2">cv. G240</strain>
        <tissue evidence="1">Leaf</tissue>
    </source>
</reference>
<evidence type="ECO:0000313" key="2">
    <source>
        <dbReference type="Proteomes" id="UP000593564"/>
    </source>
</evidence>
<evidence type="ECO:0000313" key="1">
    <source>
        <dbReference type="EMBL" id="KAF5931757.1"/>
    </source>
</evidence>